<proteinExistence type="predicted"/>
<feature type="domain" description="PAS" evidence="8">
    <location>
        <begin position="108"/>
        <end position="178"/>
    </location>
</feature>
<dbReference type="AlphaFoldDB" id="A0A420I8D0"/>
<feature type="region of interest" description="Disordered" evidence="7">
    <location>
        <begin position="263"/>
        <end position="289"/>
    </location>
</feature>
<gene>
    <name evidence="10" type="ORF">GcM3_114010</name>
</gene>
<dbReference type="EMBL" id="MCBQ01011495">
    <property type="protein sequence ID" value="RKF65939.1"/>
    <property type="molecule type" value="Genomic_DNA"/>
</dbReference>
<dbReference type="CDD" id="cd00130">
    <property type="entry name" value="PAS"/>
    <property type="match status" value="1"/>
</dbReference>
<keyword evidence="3" id="KW-0862">Zinc</keyword>
<evidence type="ECO:0000256" key="2">
    <source>
        <dbReference type="ARBA" id="ARBA00022771"/>
    </source>
</evidence>
<keyword evidence="4" id="KW-0805">Transcription regulation</keyword>
<dbReference type="GO" id="GO:0006355">
    <property type="term" value="P:regulation of DNA-templated transcription"/>
    <property type="evidence" value="ECO:0007669"/>
    <property type="project" value="InterPro"/>
</dbReference>
<dbReference type="InterPro" id="IPR000014">
    <property type="entry name" value="PAS"/>
</dbReference>
<evidence type="ECO:0000259" key="8">
    <source>
        <dbReference type="PROSITE" id="PS50112"/>
    </source>
</evidence>
<sequence length="467" mass="52392">METAMDGEGMDVSGAQLSLQAFLNASLNVNESFWPGIQDDAFLDTYNNVTPGLETISNDELFASQITPEPSFKDNSMYTVGAGPLPTDFGMLPVQERNYNGVSDFTKRRNWPQRIIEEIKDFLHILTPDGRIIFVSASVKQLTGYSKEELKDKFIIDYIHPDDSGLFIREFNESIASGTPLRIFYRFKKKDQTHTIFELHGHPNLCMEKGASGTTTDSNSCKGYFMMARPYLSKNATLLDSFLEHKMENQRLLKRIDDLRREEAGEEENSQQKWLKQLDQSEVNSESTVGSVSTIQDNLSKNIYTIAHDSFSMPPPTKPIKALTKKALEESNASLEPDSIKDKMERYEGVSHSESIEMLTGLRYREGERSLGISTGARSPILIKGDAGISIPLDKEGRNDKKRKIKLLDEYVCTDCGTLDSPEWRKGPSGPKTLCNACGLRWAKREKKKTPKLSDSVLGVADKSSLV</sequence>
<evidence type="ECO:0000256" key="4">
    <source>
        <dbReference type="ARBA" id="ARBA00023015"/>
    </source>
</evidence>
<dbReference type="SUPFAM" id="SSF55785">
    <property type="entry name" value="PYP-like sensor domain (PAS domain)"/>
    <property type="match status" value="1"/>
</dbReference>
<evidence type="ECO:0000313" key="11">
    <source>
        <dbReference type="Proteomes" id="UP000283383"/>
    </source>
</evidence>
<keyword evidence="2 6" id="KW-0863">Zinc-finger</keyword>
<evidence type="ECO:0000256" key="5">
    <source>
        <dbReference type="ARBA" id="ARBA00023163"/>
    </source>
</evidence>
<keyword evidence="5" id="KW-0804">Transcription</keyword>
<organism evidence="10 11">
    <name type="scientific">Golovinomyces cichoracearum</name>
    <dbReference type="NCBI Taxonomy" id="62708"/>
    <lineage>
        <taxon>Eukaryota</taxon>
        <taxon>Fungi</taxon>
        <taxon>Dikarya</taxon>
        <taxon>Ascomycota</taxon>
        <taxon>Pezizomycotina</taxon>
        <taxon>Leotiomycetes</taxon>
        <taxon>Erysiphales</taxon>
        <taxon>Erysiphaceae</taxon>
        <taxon>Golovinomyces</taxon>
    </lineage>
</organism>
<dbReference type="PROSITE" id="PS00344">
    <property type="entry name" value="GATA_ZN_FINGER_1"/>
    <property type="match status" value="1"/>
</dbReference>
<evidence type="ECO:0000256" key="3">
    <source>
        <dbReference type="ARBA" id="ARBA00022833"/>
    </source>
</evidence>
<feature type="compositionally biased region" description="Polar residues" evidence="7">
    <location>
        <begin position="271"/>
        <end position="289"/>
    </location>
</feature>
<dbReference type="PROSITE" id="PS50112">
    <property type="entry name" value="PAS"/>
    <property type="match status" value="1"/>
</dbReference>
<reference evidence="10 11" key="1">
    <citation type="journal article" date="2018" name="BMC Genomics">
        <title>Comparative genome analyses reveal sequence features reflecting distinct modes of host-adaptation between dicot and monocot powdery mildew.</title>
        <authorList>
            <person name="Wu Y."/>
            <person name="Ma X."/>
            <person name="Pan Z."/>
            <person name="Kale S.D."/>
            <person name="Song Y."/>
            <person name="King H."/>
            <person name="Zhang Q."/>
            <person name="Presley C."/>
            <person name="Deng X."/>
            <person name="Wei C.I."/>
            <person name="Xiao S."/>
        </authorList>
    </citation>
    <scope>NUCLEOTIDE SEQUENCE [LARGE SCALE GENOMIC DNA]</scope>
    <source>
        <strain evidence="10">UMSG3</strain>
    </source>
</reference>
<dbReference type="SUPFAM" id="SSF57716">
    <property type="entry name" value="Glucocorticoid receptor-like (DNA-binding domain)"/>
    <property type="match status" value="1"/>
</dbReference>
<evidence type="ECO:0000256" key="1">
    <source>
        <dbReference type="ARBA" id="ARBA00022723"/>
    </source>
</evidence>
<keyword evidence="11" id="KW-1185">Reference proteome</keyword>
<protein>
    <submittedName>
        <fullName evidence="10">Cutinase gene palindrome-binding protein</fullName>
    </submittedName>
</protein>
<dbReference type="SMART" id="SM00401">
    <property type="entry name" value="ZnF_GATA"/>
    <property type="match status" value="1"/>
</dbReference>
<dbReference type="Proteomes" id="UP000283383">
    <property type="component" value="Unassembled WGS sequence"/>
</dbReference>
<dbReference type="GO" id="GO:0043565">
    <property type="term" value="F:sequence-specific DNA binding"/>
    <property type="evidence" value="ECO:0007669"/>
    <property type="project" value="InterPro"/>
</dbReference>
<dbReference type="CDD" id="cd00202">
    <property type="entry name" value="ZnF_GATA"/>
    <property type="match status" value="1"/>
</dbReference>
<dbReference type="Gene3D" id="3.30.450.20">
    <property type="entry name" value="PAS domain"/>
    <property type="match status" value="1"/>
</dbReference>
<dbReference type="InterPro" id="IPR013655">
    <property type="entry name" value="PAS_fold_3"/>
</dbReference>
<keyword evidence="1" id="KW-0479">Metal-binding</keyword>
<dbReference type="STRING" id="62708.A0A420I8D0"/>
<evidence type="ECO:0000256" key="7">
    <source>
        <dbReference type="SAM" id="MobiDB-lite"/>
    </source>
</evidence>
<dbReference type="SMART" id="SM00091">
    <property type="entry name" value="PAS"/>
    <property type="match status" value="1"/>
</dbReference>
<dbReference type="GO" id="GO:0008270">
    <property type="term" value="F:zinc ion binding"/>
    <property type="evidence" value="ECO:0007669"/>
    <property type="project" value="UniProtKB-KW"/>
</dbReference>
<name>A0A420I8D0_9PEZI</name>
<dbReference type="Pfam" id="PF00320">
    <property type="entry name" value="GATA"/>
    <property type="match status" value="1"/>
</dbReference>
<accession>A0A420I8D0</accession>
<dbReference type="NCBIfam" id="TIGR00229">
    <property type="entry name" value="sensory_box"/>
    <property type="match status" value="1"/>
</dbReference>
<dbReference type="InterPro" id="IPR000679">
    <property type="entry name" value="Znf_GATA"/>
</dbReference>
<dbReference type="Pfam" id="PF08447">
    <property type="entry name" value="PAS_3"/>
    <property type="match status" value="1"/>
</dbReference>
<dbReference type="PANTHER" id="PTHR47172:SF24">
    <property type="entry name" value="GATA ZINC FINGER DOMAIN-CONTAINING PROTEIN 14-RELATED"/>
    <property type="match status" value="1"/>
</dbReference>
<dbReference type="InterPro" id="IPR013088">
    <property type="entry name" value="Znf_NHR/GATA"/>
</dbReference>
<dbReference type="InterPro" id="IPR035965">
    <property type="entry name" value="PAS-like_dom_sf"/>
</dbReference>
<comment type="caution">
    <text evidence="10">The sequence shown here is derived from an EMBL/GenBank/DDBJ whole genome shotgun (WGS) entry which is preliminary data.</text>
</comment>
<dbReference type="Gene3D" id="3.30.50.10">
    <property type="entry name" value="Erythroid Transcription Factor GATA-1, subunit A"/>
    <property type="match status" value="1"/>
</dbReference>
<feature type="domain" description="GATA-type" evidence="9">
    <location>
        <begin position="413"/>
        <end position="440"/>
    </location>
</feature>
<dbReference type="PANTHER" id="PTHR47172">
    <property type="entry name" value="OS01G0976800 PROTEIN"/>
    <property type="match status" value="1"/>
</dbReference>
<evidence type="ECO:0000313" key="10">
    <source>
        <dbReference type="EMBL" id="RKF65939.1"/>
    </source>
</evidence>
<evidence type="ECO:0000256" key="6">
    <source>
        <dbReference type="PROSITE-ProRule" id="PRU00094"/>
    </source>
</evidence>
<dbReference type="PROSITE" id="PS50114">
    <property type="entry name" value="GATA_ZN_FINGER_2"/>
    <property type="match status" value="1"/>
</dbReference>
<evidence type="ECO:0000259" key="9">
    <source>
        <dbReference type="PROSITE" id="PS50114"/>
    </source>
</evidence>